<dbReference type="SUPFAM" id="SSF52166">
    <property type="entry name" value="Ribosomal protein L4"/>
    <property type="match status" value="1"/>
</dbReference>
<feature type="compositionally biased region" description="Acidic residues" evidence="4">
    <location>
        <begin position="206"/>
        <end position="216"/>
    </location>
</feature>
<dbReference type="InterPro" id="IPR013005">
    <property type="entry name" value="Ribosomal_uL4-like"/>
</dbReference>
<dbReference type="InterPro" id="IPR023574">
    <property type="entry name" value="Ribosomal_uL4_dom_sf"/>
</dbReference>
<sequence>MRSLSGGDVGVVELDGATFGIEPNTAVMHQVVTAQLAARRSGTQSTKTRAEVRGGGAKPWSQKGTGRSRQGSIRSPQWRGGGVALGPKPRSYAQKTPKKMIQLALRSALSDRAAEGQIVVVDAWGFEAPRTRDAVAVLSALDIEGRVLVVAGRDDVNTWKSFANLPEVHVVSPGELNAYDVLVSDTVVFSRDTLPACPPAAADAEAVAEPDADAEAVAEPNAEAVAEPDESPTGDEEEQAS</sequence>
<dbReference type="Pfam" id="PF00573">
    <property type="entry name" value="Ribosomal_L4"/>
    <property type="match status" value="1"/>
</dbReference>
<evidence type="ECO:0008006" key="6">
    <source>
        <dbReference type="Google" id="ProtNLM"/>
    </source>
</evidence>
<dbReference type="GO" id="GO:1990904">
    <property type="term" value="C:ribonucleoprotein complex"/>
    <property type="evidence" value="ECO:0007669"/>
    <property type="project" value="UniProtKB-KW"/>
</dbReference>
<dbReference type="NCBIfam" id="TIGR03953">
    <property type="entry name" value="rplD_bact"/>
    <property type="match status" value="1"/>
</dbReference>
<comment type="similarity">
    <text evidence="1">Belongs to the universal ribosomal protein uL4 family.</text>
</comment>
<dbReference type="GO" id="GO:0003735">
    <property type="term" value="F:structural constituent of ribosome"/>
    <property type="evidence" value="ECO:0007669"/>
    <property type="project" value="InterPro"/>
</dbReference>
<evidence type="ECO:0000256" key="3">
    <source>
        <dbReference type="ARBA" id="ARBA00023274"/>
    </source>
</evidence>
<dbReference type="PANTHER" id="PTHR10746:SF6">
    <property type="entry name" value="LARGE RIBOSOMAL SUBUNIT PROTEIN UL4M"/>
    <property type="match status" value="1"/>
</dbReference>
<dbReference type="GO" id="GO:0005840">
    <property type="term" value="C:ribosome"/>
    <property type="evidence" value="ECO:0007669"/>
    <property type="project" value="UniProtKB-KW"/>
</dbReference>
<dbReference type="PANTHER" id="PTHR10746">
    <property type="entry name" value="50S RIBOSOMAL PROTEIN L4"/>
    <property type="match status" value="1"/>
</dbReference>
<proteinExistence type="inferred from homology"/>
<dbReference type="Gene3D" id="3.40.1370.10">
    <property type="match status" value="1"/>
</dbReference>
<feature type="compositionally biased region" description="Acidic residues" evidence="4">
    <location>
        <begin position="226"/>
        <end position="241"/>
    </location>
</feature>
<evidence type="ECO:0000256" key="1">
    <source>
        <dbReference type="ARBA" id="ARBA00010528"/>
    </source>
</evidence>
<evidence type="ECO:0000313" key="5">
    <source>
        <dbReference type="EMBL" id="SVB96080.1"/>
    </source>
</evidence>
<dbReference type="GO" id="GO:0006412">
    <property type="term" value="P:translation"/>
    <property type="evidence" value="ECO:0007669"/>
    <property type="project" value="InterPro"/>
</dbReference>
<keyword evidence="3" id="KW-0687">Ribonucleoprotein</keyword>
<feature type="compositionally biased region" description="Polar residues" evidence="4">
    <location>
        <begin position="62"/>
        <end position="75"/>
    </location>
</feature>
<name>A0A382I8W4_9ZZZZ</name>
<evidence type="ECO:0000256" key="4">
    <source>
        <dbReference type="SAM" id="MobiDB-lite"/>
    </source>
</evidence>
<organism evidence="5">
    <name type="scientific">marine metagenome</name>
    <dbReference type="NCBI Taxonomy" id="408172"/>
    <lineage>
        <taxon>unclassified sequences</taxon>
        <taxon>metagenomes</taxon>
        <taxon>ecological metagenomes</taxon>
    </lineage>
</organism>
<dbReference type="AlphaFoldDB" id="A0A382I8W4"/>
<evidence type="ECO:0000256" key="2">
    <source>
        <dbReference type="ARBA" id="ARBA00022980"/>
    </source>
</evidence>
<gene>
    <name evidence="5" type="ORF">METZ01_LOCUS248934</name>
</gene>
<dbReference type="HAMAP" id="MF_01328_B">
    <property type="entry name" value="Ribosomal_uL4_B"/>
    <property type="match status" value="1"/>
</dbReference>
<feature type="region of interest" description="Disordered" evidence="4">
    <location>
        <begin position="201"/>
        <end position="241"/>
    </location>
</feature>
<accession>A0A382I8W4</accession>
<dbReference type="InterPro" id="IPR002136">
    <property type="entry name" value="Ribosomal_uL4"/>
</dbReference>
<protein>
    <recommendedName>
        <fullName evidence="6">50S ribosomal protein L4</fullName>
    </recommendedName>
</protein>
<keyword evidence="2" id="KW-0689">Ribosomal protein</keyword>
<dbReference type="EMBL" id="UINC01065924">
    <property type="protein sequence ID" value="SVB96080.1"/>
    <property type="molecule type" value="Genomic_DNA"/>
</dbReference>
<reference evidence="5" key="1">
    <citation type="submission" date="2018-05" db="EMBL/GenBank/DDBJ databases">
        <authorList>
            <person name="Lanie J.A."/>
            <person name="Ng W.-L."/>
            <person name="Kazmierczak K.M."/>
            <person name="Andrzejewski T.M."/>
            <person name="Davidsen T.M."/>
            <person name="Wayne K.J."/>
            <person name="Tettelin H."/>
            <person name="Glass J.I."/>
            <person name="Rusch D."/>
            <person name="Podicherti R."/>
            <person name="Tsui H.-C.T."/>
            <person name="Winkler M.E."/>
        </authorList>
    </citation>
    <scope>NUCLEOTIDE SEQUENCE</scope>
</reference>
<feature type="region of interest" description="Disordered" evidence="4">
    <location>
        <begin position="38"/>
        <end position="94"/>
    </location>
</feature>